<evidence type="ECO:0000313" key="2">
    <source>
        <dbReference type="EMBL" id="RCW71966.1"/>
    </source>
</evidence>
<gene>
    <name evidence="2" type="ORF">DFR57_105150</name>
</gene>
<proteinExistence type="predicted"/>
<organism evidence="2 3">
    <name type="scientific">Saliterribacillus persicus</name>
    <dbReference type="NCBI Taxonomy" id="930114"/>
    <lineage>
        <taxon>Bacteria</taxon>
        <taxon>Bacillati</taxon>
        <taxon>Bacillota</taxon>
        <taxon>Bacilli</taxon>
        <taxon>Bacillales</taxon>
        <taxon>Bacillaceae</taxon>
        <taxon>Saliterribacillus</taxon>
    </lineage>
</organism>
<dbReference type="InterPro" id="IPR035903">
    <property type="entry name" value="HesB-like_dom_sf"/>
</dbReference>
<dbReference type="Gene3D" id="2.60.300.12">
    <property type="entry name" value="HesB-like domain"/>
    <property type="match status" value="1"/>
</dbReference>
<accession>A0A368XXV5</accession>
<evidence type="ECO:0000259" key="1">
    <source>
        <dbReference type="Pfam" id="PF01521"/>
    </source>
</evidence>
<evidence type="ECO:0000313" key="3">
    <source>
        <dbReference type="Proteomes" id="UP000252585"/>
    </source>
</evidence>
<dbReference type="Pfam" id="PF01521">
    <property type="entry name" value="Fe-S_biosyn"/>
    <property type="match status" value="1"/>
</dbReference>
<sequence>MNIHFTEQAIDQIVQQLQSYEDSFIFLSYELGGCGNPLDGAVRLQLFNKKPKNTRTLETNSVPVYINSSAQMHLEKDLMIDFQSTGYLIKSNNQIYGYSLKLERINE</sequence>
<dbReference type="SUPFAM" id="SSF89360">
    <property type="entry name" value="HesB-like domain"/>
    <property type="match status" value="1"/>
</dbReference>
<feature type="domain" description="Core" evidence="1">
    <location>
        <begin position="1"/>
        <end position="101"/>
    </location>
</feature>
<dbReference type="RefSeq" id="WP_114352518.1">
    <property type="nucleotide sequence ID" value="NZ_QPJJ01000005.1"/>
</dbReference>
<dbReference type="EMBL" id="QPJJ01000005">
    <property type="protein sequence ID" value="RCW71966.1"/>
    <property type="molecule type" value="Genomic_DNA"/>
</dbReference>
<name>A0A368XXV5_9BACI</name>
<dbReference type="OrthoDB" id="2936547at2"/>
<keyword evidence="3" id="KW-1185">Reference proteome</keyword>
<protein>
    <submittedName>
        <fullName evidence="2">Uncharacterized protein YqkB</fullName>
    </submittedName>
</protein>
<reference evidence="2 3" key="1">
    <citation type="submission" date="2018-07" db="EMBL/GenBank/DDBJ databases">
        <title>Genomic Encyclopedia of Type Strains, Phase IV (KMG-IV): sequencing the most valuable type-strain genomes for metagenomic binning, comparative biology and taxonomic classification.</title>
        <authorList>
            <person name="Goeker M."/>
        </authorList>
    </citation>
    <scope>NUCLEOTIDE SEQUENCE [LARGE SCALE GENOMIC DNA]</scope>
    <source>
        <strain evidence="2 3">DSM 27696</strain>
    </source>
</reference>
<dbReference type="AlphaFoldDB" id="A0A368XXV5"/>
<comment type="caution">
    <text evidence="2">The sequence shown here is derived from an EMBL/GenBank/DDBJ whole genome shotgun (WGS) entry which is preliminary data.</text>
</comment>
<dbReference type="Proteomes" id="UP000252585">
    <property type="component" value="Unassembled WGS sequence"/>
</dbReference>
<dbReference type="InterPro" id="IPR000361">
    <property type="entry name" value="ATAP_core_dom"/>
</dbReference>